<dbReference type="Proteomes" id="UP001055039">
    <property type="component" value="Unassembled WGS sequence"/>
</dbReference>
<feature type="transmembrane region" description="Helical" evidence="1">
    <location>
        <begin position="7"/>
        <end position="27"/>
    </location>
</feature>
<sequence length="62" mass="6426">MRRRRPNWLLGLSAVAGSIVGLALWALALSFGWAIGTMTVAMGAGAAIGVVLGGLYQNRKAI</sequence>
<keyword evidence="3" id="KW-1185">Reference proteome</keyword>
<evidence type="ECO:0000313" key="3">
    <source>
        <dbReference type="Proteomes" id="UP001055039"/>
    </source>
</evidence>
<reference evidence="2" key="1">
    <citation type="journal article" date="2021" name="Front. Microbiol.">
        <title>Comprehensive Comparative Genomics and Phenotyping of Methylobacterium Species.</title>
        <authorList>
            <person name="Alessa O."/>
            <person name="Ogura Y."/>
            <person name="Fujitani Y."/>
            <person name="Takami H."/>
            <person name="Hayashi T."/>
            <person name="Sahin N."/>
            <person name="Tani A."/>
        </authorList>
    </citation>
    <scope>NUCLEOTIDE SEQUENCE</scope>
    <source>
        <strain evidence="2">NBRC 15686</strain>
    </source>
</reference>
<keyword evidence="1" id="KW-0472">Membrane</keyword>
<protein>
    <submittedName>
        <fullName evidence="2">Uncharacterized protein</fullName>
    </submittedName>
</protein>
<feature type="transmembrane region" description="Helical" evidence="1">
    <location>
        <begin position="33"/>
        <end position="56"/>
    </location>
</feature>
<gene>
    <name evidence="2" type="ORF">LNAOJCKE_1028</name>
</gene>
<keyword evidence="1" id="KW-1133">Transmembrane helix</keyword>
<keyword evidence="1" id="KW-0812">Transmembrane</keyword>
<accession>A0ABQ4UDH4</accession>
<reference evidence="2" key="2">
    <citation type="submission" date="2021-08" db="EMBL/GenBank/DDBJ databases">
        <authorList>
            <person name="Tani A."/>
            <person name="Ola A."/>
            <person name="Ogura Y."/>
            <person name="Katsura K."/>
            <person name="Hayashi T."/>
        </authorList>
    </citation>
    <scope>NUCLEOTIDE SEQUENCE</scope>
    <source>
        <strain evidence="2">NBRC 15686</strain>
    </source>
</reference>
<comment type="caution">
    <text evidence="2">The sequence shown here is derived from an EMBL/GenBank/DDBJ whole genome shotgun (WGS) entry which is preliminary data.</text>
</comment>
<evidence type="ECO:0000313" key="2">
    <source>
        <dbReference type="EMBL" id="GJE63830.1"/>
    </source>
</evidence>
<evidence type="ECO:0000256" key="1">
    <source>
        <dbReference type="SAM" id="Phobius"/>
    </source>
</evidence>
<organism evidence="2 3">
    <name type="scientific">Methylorubrum aminovorans</name>
    <dbReference type="NCBI Taxonomy" id="269069"/>
    <lineage>
        <taxon>Bacteria</taxon>
        <taxon>Pseudomonadati</taxon>
        <taxon>Pseudomonadota</taxon>
        <taxon>Alphaproteobacteria</taxon>
        <taxon>Hyphomicrobiales</taxon>
        <taxon>Methylobacteriaceae</taxon>
        <taxon>Methylorubrum</taxon>
    </lineage>
</organism>
<name>A0ABQ4UDH4_9HYPH</name>
<dbReference type="EMBL" id="BPRC01000002">
    <property type="protein sequence ID" value="GJE63830.1"/>
    <property type="molecule type" value="Genomic_DNA"/>
</dbReference>
<proteinExistence type="predicted"/>